<evidence type="ECO:0000256" key="2">
    <source>
        <dbReference type="ARBA" id="ARBA00025265"/>
    </source>
</evidence>
<evidence type="ECO:0000256" key="3">
    <source>
        <dbReference type="HAMAP-Rule" id="MF_00262"/>
    </source>
</evidence>
<sequence length="88" mass="9921">MDLFKIFSSKLSSKDIATDRLKLILIHDRADFSPDFLEMIKGDLLKVISNYAEIDDSDVDVKFTKAEEIEGASPALIASIPIKKIKHR</sequence>
<dbReference type="Gene3D" id="3.30.1070.10">
    <property type="entry name" value="Cell division topological specificity factor MinE"/>
    <property type="match status" value="1"/>
</dbReference>
<comment type="caution">
    <text evidence="4">The sequence shown here is derived from an EMBL/GenBank/DDBJ whole genome shotgun (WGS) entry which is preliminary data.</text>
</comment>
<reference evidence="4 5" key="1">
    <citation type="submission" date="2020-08" db="EMBL/GenBank/DDBJ databases">
        <title>A Genomic Blueprint of the Chicken Gut Microbiome.</title>
        <authorList>
            <person name="Gilroy R."/>
            <person name="Ravi A."/>
            <person name="Getino M."/>
            <person name="Pursley I."/>
            <person name="Horton D.L."/>
            <person name="Alikhan N.-F."/>
            <person name="Baker D."/>
            <person name="Gharbi K."/>
            <person name="Hall N."/>
            <person name="Watson M."/>
            <person name="Adriaenssens E.M."/>
            <person name="Foster-Nyarko E."/>
            <person name="Jarju S."/>
            <person name="Secka A."/>
            <person name="Antonio M."/>
            <person name="Oren A."/>
            <person name="Chaudhuri R."/>
            <person name="La Ragione R.M."/>
            <person name="Hildebrand F."/>
            <person name="Pallen M.J."/>
        </authorList>
    </citation>
    <scope>NUCLEOTIDE SEQUENCE [LARGE SCALE GENOMIC DNA]</scope>
    <source>
        <strain evidence="4 5">N37</strain>
    </source>
</reference>
<name>A0ABR8YSN6_9CLOT</name>
<keyword evidence="3 4" id="KW-0132">Cell division</keyword>
<evidence type="ECO:0000313" key="4">
    <source>
        <dbReference type="EMBL" id="MBD8047033.1"/>
    </source>
</evidence>
<dbReference type="GO" id="GO:0051301">
    <property type="term" value="P:cell division"/>
    <property type="evidence" value="ECO:0007669"/>
    <property type="project" value="UniProtKB-KW"/>
</dbReference>
<dbReference type="Proteomes" id="UP000627166">
    <property type="component" value="Unassembled WGS sequence"/>
</dbReference>
<dbReference type="EMBL" id="JACSQB010000061">
    <property type="protein sequence ID" value="MBD8047033.1"/>
    <property type="molecule type" value="Genomic_DNA"/>
</dbReference>
<keyword evidence="5" id="KW-1185">Reference proteome</keyword>
<protein>
    <recommendedName>
        <fullName evidence="3">Cell division topological specificity factor</fullName>
    </recommendedName>
</protein>
<gene>
    <name evidence="3 4" type="primary">minE</name>
    <name evidence="4" type="ORF">H9637_08275</name>
</gene>
<dbReference type="HAMAP" id="MF_00262">
    <property type="entry name" value="MinE"/>
    <property type="match status" value="1"/>
</dbReference>
<keyword evidence="3" id="KW-0131">Cell cycle</keyword>
<comment type="similarity">
    <text evidence="1 3">Belongs to the MinE family.</text>
</comment>
<dbReference type="InterPro" id="IPR036707">
    <property type="entry name" value="MinE_sf"/>
</dbReference>
<organism evidence="4 5">
    <name type="scientific">Clostridium faecium</name>
    <dbReference type="NCBI Taxonomy" id="2762223"/>
    <lineage>
        <taxon>Bacteria</taxon>
        <taxon>Bacillati</taxon>
        <taxon>Bacillota</taxon>
        <taxon>Clostridia</taxon>
        <taxon>Eubacteriales</taxon>
        <taxon>Clostridiaceae</taxon>
        <taxon>Clostridium</taxon>
    </lineage>
</organism>
<dbReference type="InterPro" id="IPR005527">
    <property type="entry name" value="MinE"/>
</dbReference>
<dbReference type="NCBIfam" id="TIGR01215">
    <property type="entry name" value="minE"/>
    <property type="match status" value="1"/>
</dbReference>
<evidence type="ECO:0000256" key="1">
    <source>
        <dbReference type="ARBA" id="ARBA00008168"/>
    </source>
</evidence>
<accession>A0ABR8YSN6</accession>
<dbReference type="Pfam" id="PF03776">
    <property type="entry name" value="MinE"/>
    <property type="match status" value="1"/>
</dbReference>
<proteinExistence type="inferred from homology"/>
<comment type="function">
    <text evidence="2 3">Prevents the cell division inhibition by proteins MinC and MinD at internal division sites while permitting inhibition at polar sites. This ensures cell division at the proper site by restricting the formation of a division septum at the midpoint of the long axis of the cell.</text>
</comment>
<dbReference type="SUPFAM" id="SSF55229">
    <property type="entry name" value="Cell division protein MinE topological specificity domain"/>
    <property type="match status" value="1"/>
</dbReference>
<evidence type="ECO:0000313" key="5">
    <source>
        <dbReference type="Proteomes" id="UP000627166"/>
    </source>
</evidence>
<dbReference type="RefSeq" id="WP_191740007.1">
    <property type="nucleotide sequence ID" value="NZ_JACSQB010000061.1"/>
</dbReference>